<protein>
    <recommendedName>
        <fullName evidence="3">DUF1795 domain-containing protein</fullName>
    </recommendedName>
</protein>
<organism evidence="1 2">
    <name type="scientific">Deinococcus hopiensis KR-140</name>
    <dbReference type="NCBI Taxonomy" id="695939"/>
    <lineage>
        <taxon>Bacteria</taxon>
        <taxon>Thermotogati</taxon>
        <taxon>Deinococcota</taxon>
        <taxon>Deinococci</taxon>
        <taxon>Deinococcales</taxon>
        <taxon>Deinococcaceae</taxon>
        <taxon>Deinococcus</taxon>
    </lineage>
</organism>
<sequence length="174" mass="18918">MAAGRLPPMPAASLLRCARLRRNWTALALLPLLAAPAGALIVPMGGWTPVNGDANLWTDSLGACVLREERHGQAFPLLKTEAEALTFARRLQTSLSRSLKKSGVGDLVTQPVFRNDTWGVLAAYSQEANGVTYEISQLYLSDSGLLRTVTGSSAQREASPCVNEMREFLRYEVD</sequence>
<evidence type="ECO:0008006" key="3">
    <source>
        <dbReference type="Google" id="ProtNLM"/>
    </source>
</evidence>
<dbReference type="AlphaFoldDB" id="A0A1W1VKQ6"/>
<dbReference type="Proteomes" id="UP000192582">
    <property type="component" value="Unassembled WGS sequence"/>
</dbReference>
<evidence type="ECO:0000313" key="1">
    <source>
        <dbReference type="EMBL" id="SMB93908.1"/>
    </source>
</evidence>
<keyword evidence="2" id="KW-1185">Reference proteome</keyword>
<proteinExistence type="predicted"/>
<name>A0A1W1VKQ6_9DEIO</name>
<dbReference type="EMBL" id="FWWU01000009">
    <property type="protein sequence ID" value="SMB93908.1"/>
    <property type="molecule type" value="Genomic_DNA"/>
</dbReference>
<gene>
    <name evidence="1" type="ORF">SAMN00790413_02168</name>
</gene>
<evidence type="ECO:0000313" key="2">
    <source>
        <dbReference type="Proteomes" id="UP000192582"/>
    </source>
</evidence>
<reference evidence="1 2" key="1">
    <citation type="submission" date="2017-04" db="EMBL/GenBank/DDBJ databases">
        <authorList>
            <person name="Afonso C.L."/>
            <person name="Miller P.J."/>
            <person name="Scott M.A."/>
            <person name="Spackman E."/>
            <person name="Goraichik I."/>
            <person name="Dimitrov K.M."/>
            <person name="Suarez D.L."/>
            <person name="Swayne D.E."/>
        </authorList>
    </citation>
    <scope>NUCLEOTIDE SEQUENCE [LARGE SCALE GENOMIC DNA]</scope>
    <source>
        <strain evidence="1 2">KR-140</strain>
    </source>
</reference>
<dbReference type="STRING" id="695939.SAMN00790413_02168"/>
<accession>A0A1W1VKQ6</accession>